<dbReference type="OrthoDB" id="9782128at2"/>
<dbReference type="Proteomes" id="UP000182062">
    <property type="component" value="Unassembled WGS sequence"/>
</dbReference>
<evidence type="ECO:0000256" key="1">
    <source>
        <dbReference type="ARBA" id="ARBA00022801"/>
    </source>
</evidence>
<protein>
    <submittedName>
        <fullName evidence="4">Phosphoglycerate mutase</fullName>
    </submittedName>
</protein>
<gene>
    <name evidence="4" type="ORF">BHE18_05025</name>
</gene>
<dbReference type="GO" id="GO:0043456">
    <property type="term" value="P:regulation of pentose-phosphate shunt"/>
    <property type="evidence" value="ECO:0007669"/>
    <property type="project" value="TreeGrafter"/>
</dbReference>
<evidence type="ECO:0000313" key="5">
    <source>
        <dbReference type="Proteomes" id="UP000182062"/>
    </source>
</evidence>
<dbReference type="GO" id="GO:0045820">
    <property type="term" value="P:negative regulation of glycolytic process"/>
    <property type="evidence" value="ECO:0007669"/>
    <property type="project" value="TreeGrafter"/>
</dbReference>
<accession>A0A1J6W327</accession>
<dbReference type="InterPro" id="IPR029033">
    <property type="entry name" value="His_PPase_superfam"/>
</dbReference>
<dbReference type="InterPro" id="IPR051695">
    <property type="entry name" value="Phosphoglycerate_Mutase"/>
</dbReference>
<feature type="compositionally biased region" description="Basic and acidic residues" evidence="3">
    <location>
        <begin position="8"/>
        <end position="18"/>
    </location>
</feature>
<dbReference type="RefSeq" id="WP_071617669.1">
    <property type="nucleotide sequence ID" value="NZ_MINN01000074.1"/>
</dbReference>
<dbReference type="CDD" id="cd07067">
    <property type="entry name" value="HP_PGM_like"/>
    <property type="match status" value="1"/>
</dbReference>
<feature type="region of interest" description="Disordered" evidence="3">
    <location>
        <begin position="1"/>
        <end position="26"/>
    </location>
</feature>
<dbReference type="InterPro" id="IPR013078">
    <property type="entry name" value="His_Pase_superF_clade-1"/>
</dbReference>
<dbReference type="PANTHER" id="PTHR46517">
    <property type="entry name" value="FRUCTOSE-2,6-BISPHOSPHATASE TIGAR"/>
    <property type="match status" value="1"/>
</dbReference>
<dbReference type="InterPro" id="IPR001345">
    <property type="entry name" value="PG/BPGM_mutase_AS"/>
</dbReference>
<feature type="binding site" evidence="2">
    <location>
        <begin position="6"/>
        <end position="13"/>
    </location>
    <ligand>
        <name>substrate</name>
    </ligand>
</feature>
<keyword evidence="1" id="KW-0378">Hydrolase</keyword>
<dbReference type="SMART" id="SM00855">
    <property type="entry name" value="PGAM"/>
    <property type="match status" value="1"/>
</dbReference>
<dbReference type="GO" id="GO:0004331">
    <property type="term" value="F:fructose-2,6-bisphosphate 2-phosphatase activity"/>
    <property type="evidence" value="ECO:0007669"/>
    <property type="project" value="TreeGrafter"/>
</dbReference>
<comment type="caution">
    <text evidence="4">The sequence shown here is derived from an EMBL/GenBank/DDBJ whole genome shotgun (WGS) entry which is preliminary data.</text>
</comment>
<evidence type="ECO:0000313" key="4">
    <source>
        <dbReference type="EMBL" id="OIU72005.1"/>
    </source>
</evidence>
<keyword evidence="5" id="KW-1185">Reference proteome</keyword>
<dbReference type="AlphaFoldDB" id="A0A1J6W327"/>
<proteinExistence type="predicted"/>
<reference evidence="4 5" key="1">
    <citation type="submission" date="2016-09" db="EMBL/GenBank/DDBJ databases">
        <title>Bacillus aquimaris SAMM genome sequence reveals colonization and biosurfactant production capacities.</title>
        <authorList>
            <person name="Waghmode S.R."/>
            <person name="Suryavanshi M.V."/>
        </authorList>
    </citation>
    <scope>NUCLEOTIDE SEQUENCE [LARGE SCALE GENOMIC DNA]</scope>
    <source>
        <strain evidence="4 5">SAMM</strain>
    </source>
</reference>
<dbReference type="GO" id="GO:0005829">
    <property type="term" value="C:cytosol"/>
    <property type="evidence" value="ECO:0007669"/>
    <property type="project" value="TreeGrafter"/>
</dbReference>
<evidence type="ECO:0000256" key="3">
    <source>
        <dbReference type="SAM" id="MobiDB-lite"/>
    </source>
</evidence>
<sequence length="178" mass="20198">MLYVVRHGQTDLNKEGRLQGRNGKSLNQDGIKQAEALREVFTDTAFDYVFSSPQERAIQTAEISTGMKPIIEQRLDVFDLGEADGLRKQEVMLDGILPDRNVYSGMEDIQDFLKRIFSFMAELQRKHPDQGVNILLSGHKCTTGGIGAYFEGVPEDRNILRYSSDNGKFNKYKFVERG</sequence>
<dbReference type="PANTHER" id="PTHR46517:SF1">
    <property type="entry name" value="FRUCTOSE-2,6-BISPHOSPHATASE TIGAR"/>
    <property type="match status" value="1"/>
</dbReference>
<feature type="binding site" evidence="2">
    <location>
        <position position="56"/>
    </location>
    <ligand>
        <name>substrate</name>
    </ligand>
</feature>
<dbReference type="EMBL" id="MINN01000074">
    <property type="protein sequence ID" value="OIU72005.1"/>
    <property type="molecule type" value="Genomic_DNA"/>
</dbReference>
<organism evidence="4 5">
    <name type="scientific">Rossellomorea aquimaris</name>
    <dbReference type="NCBI Taxonomy" id="189382"/>
    <lineage>
        <taxon>Bacteria</taxon>
        <taxon>Bacillati</taxon>
        <taxon>Bacillota</taxon>
        <taxon>Bacilli</taxon>
        <taxon>Bacillales</taxon>
        <taxon>Bacillaceae</taxon>
        <taxon>Rossellomorea</taxon>
    </lineage>
</organism>
<evidence type="ECO:0000256" key="2">
    <source>
        <dbReference type="PIRSR" id="PIRSR613078-2"/>
    </source>
</evidence>
<dbReference type="PIRSF" id="PIRSF000709">
    <property type="entry name" value="6PFK_2-Ptase"/>
    <property type="match status" value="1"/>
</dbReference>
<dbReference type="PROSITE" id="PS00175">
    <property type="entry name" value="PG_MUTASE"/>
    <property type="match status" value="1"/>
</dbReference>
<dbReference type="Pfam" id="PF00300">
    <property type="entry name" value="His_Phos_1"/>
    <property type="match status" value="1"/>
</dbReference>
<name>A0A1J6W327_9BACI</name>
<dbReference type="Gene3D" id="3.40.50.1240">
    <property type="entry name" value="Phosphoglycerate mutase-like"/>
    <property type="match status" value="1"/>
</dbReference>
<dbReference type="SUPFAM" id="SSF53254">
    <property type="entry name" value="Phosphoglycerate mutase-like"/>
    <property type="match status" value="1"/>
</dbReference>